<proteinExistence type="predicted"/>
<feature type="domain" description="Death" evidence="2">
    <location>
        <begin position="831"/>
        <end position="915"/>
    </location>
</feature>
<evidence type="ECO:0000259" key="2">
    <source>
        <dbReference type="PROSITE" id="PS50017"/>
    </source>
</evidence>
<keyword evidence="4" id="KW-1185">Reference proteome</keyword>
<evidence type="ECO:0000313" key="3">
    <source>
        <dbReference type="EMBL" id="KAL3832713.1"/>
    </source>
</evidence>
<dbReference type="AlphaFoldDB" id="A0ABD3T8W4"/>
<dbReference type="InterPro" id="IPR011029">
    <property type="entry name" value="DEATH-like_dom_sf"/>
</dbReference>
<feature type="region of interest" description="Disordered" evidence="1">
    <location>
        <begin position="1"/>
        <end position="21"/>
    </location>
</feature>
<dbReference type="CDD" id="cd01670">
    <property type="entry name" value="Death"/>
    <property type="match status" value="1"/>
</dbReference>
<feature type="compositionally biased region" description="Basic and acidic residues" evidence="1">
    <location>
        <begin position="281"/>
        <end position="313"/>
    </location>
</feature>
<comment type="caution">
    <text evidence="3">The sequence shown here is derived from an EMBL/GenBank/DDBJ whole genome shotgun (WGS) entry which is preliminary data.</text>
</comment>
<dbReference type="EMBL" id="JBJQND010000019">
    <property type="protein sequence ID" value="KAL3832713.1"/>
    <property type="molecule type" value="Genomic_DNA"/>
</dbReference>
<evidence type="ECO:0000313" key="4">
    <source>
        <dbReference type="Proteomes" id="UP001634394"/>
    </source>
</evidence>
<reference evidence="3 4" key="1">
    <citation type="submission" date="2024-11" db="EMBL/GenBank/DDBJ databases">
        <title>Chromosome-level genome assembly of the freshwater bivalve Anodonta woodiana.</title>
        <authorList>
            <person name="Chen X."/>
        </authorList>
    </citation>
    <scope>NUCLEOTIDE SEQUENCE [LARGE SCALE GENOMIC DNA]</scope>
    <source>
        <strain evidence="3">MN2024</strain>
        <tissue evidence="3">Gills</tissue>
    </source>
</reference>
<feature type="region of interest" description="Disordered" evidence="1">
    <location>
        <begin position="281"/>
        <end position="326"/>
    </location>
</feature>
<dbReference type="InterPro" id="IPR000488">
    <property type="entry name" value="Death_dom"/>
</dbReference>
<dbReference type="Proteomes" id="UP001634394">
    <property type="component" value="Unassembled WGS sequence"/>
</dbReference>
<organism evidence="3 4">
    <name type="scientific">Sinanodonta woodiana</name>
    <name type="common">Chinese pond mussel</name>
    <name type="synonym">Anodonta woodiana</name>
    <dbReference type="NCBI Taxonomy" id="1069815"/>
    <lineage>
        <taxon>Eukaryota</taxon>
        <taxon>Metazoa</taxon>
        <taxon>Spiralia</taxon>
        <taxon>Lophotrochozoa</taxon>
        <taxon>Mollusca</taxon>
        <taxon>Bivalvia</taxon>
        <taxon>Autobranchia</taxon>
        <taxon>Heteroconchia</taxon>
        <taxon>Palaeoheterodonta</taxon>
        <taxon>Unionida</taxon>
        <taxon>Unionoidea</taxon>
        <taxon>Unionidae</taxon>
        <taxon>Unioninae</taxon>
        <taxon>Sinanodonta</taxon>
    </lineage>
</organism>
<dbReference type="PROSITE" id="PS50017">
    <property type="entry name" value="DEATH_DOMAIN"/>
    <property type="match status" value="1"/>
</dbReference>
<protein>
    <recommendedName>
        <fullName evidence="2">Death domain-containing protein</fullName>
    </recommendedName>
</protein>
<dbReference type="Gene3D" id="1.10.533.10">
    <property type="entry name" value="Death Domain, Fas"/>
    <property type="match status" value="1"/>
</dbReference>
<gene>
    <name evidence="3" type="ORF">ACJMK2_024330</name>
</gene>
<dbReference type="SUPFAM" id="SSF47986">
    <property type="entry name" value="DEATH domain"/>
    <property type="match status" value="1"/>
</dbReference>
<evidence type="ECO:0000256" key="1">
    <source>
        <dbReference type="SAM" id="MobiDB-lite"/>
    </source>
</evidence>
<sequence length="937" mass="106126">MGADGRKTAETSKKVDANRRVKDKPDEYEDIADEIHQVRTSWTTSSVSDCWKRIEQTGLDNSLKLVSRVKGELTLVSDVSKDVLCSFSNIAAEFGELLNCIRISYLDNEKEIFDGDEREKRYLRSTCPRLVELWSTASCLAIQATKNLVCSKGWSNDADQQELLRAYSGMAAESVKLIVLTLDQASCHSQDDADELQITLIGTTEAVVEHIRVLSKTESEVEETLHTVIEPLHDLIGWELYGVWHILENVLKPRIEAKKQDDDLDHLEDLMKTLSFFEKDTHGAQDDSKVEVEEPRAQQEITPEKKTSKDAKGSAKGSRNNKKTSKEVMVVKEVKTESPAVPENNKRSKQDCLSIIQKFGDHYQRVSNEAWENKRLPVVSWPSGAKIQYRMDSYREIGKVRIETCPMPERKEMMNSLALKADQSLFANLYTFAPSGIKCNHEIKVQFPIMNSVLNEKDSVVVKVKVDGKWLEISEPEKSVVNEAPVVCFAIQNCEAFTAVVQSLSDICVVSPQGTTYTNDEHDVEIHFPEGTVDNEITLRIKTVQFDKQEEDLALAGIVKASVGVEISSAERILDFKKQIRVQLALQGELEDRETKVVLARYNDDEVQILDKKQVILKQVKPGVFSLESKEHWCYALLRIKRIFINMKESVKREFLTGFGKAVRCNIITYIDHFTREGGKMKFVVEVAEKCHAEASVELKKNEKLIEIKKSRSKDILVKQCEQIRVTIDGQIRPSEALPDEHYVICFIRGASNILHVPAELKRDSEKHPDAVLAYTSLPGDKPIHSFAIMTRDLAELETDAITARQGVTVQVDVSKKERNGDEAAVKILQHESLMSLAREMTFMEAKLLGEQLGVKPEKIEHIKESNESDVVSANFQILCDWRGTRPRTTMADFLVSSLRAVGQTKHADVVTEAWKINRTLHRRDFEKKPKNITSKK</sequence>
<accession>A0ABD3T8W4</accession>
<dbReference type="Gene3D" id="2.60.220.30">
    <property type="match status" value="1"/>
</dbReference>
<name>A0ABD3T8W4_SINWO</name>